<name>A0A1I8I1F8_9PLAT</name>
<dbReference type="AlphaFoldDB" id="A0A1I8I1F8"/>
<evidence type="ECO:0000313" key="2">
    <source>
        <dbReference type="Proteomes" id="UP000095280"/>
    </source>
</evidence>
<reference evidence="3" key="1">
    <citation type="submission" date="2016-11" db="UniProtKB">
        <authorList>
            <consortium name="WormBaseParasite"/>
        </authorList>
    </citation>
    <scope>IDENTIFICATION</scope>
</reference>
<keyword evidence="2" id="KW-1185">Reference proteome</keyword>
<dbReference type="WBParaSite" id="maker-uti_cns_0009417-snap-gene-0.4-mRNA-1">
    <property type="protein sequence ID" value="maker-uti_cns_0009417-snap-gene-0.4-mRNA-1"/>
    <property type="gene ID" value="maker-uti_cns_0009417-snap-gene-0.4"/>
</dbReference>
<organism evidence="2 3">
    <name type="scientific">Macrostomum lignano</name>
    <dbReference type="NCBI Taxonomy" id="282301"/>
    <lineage>
        <taxon>Eukaryota</taxon>
        <taxon>Metazoa</taxon>
        <taxon>Spiralia</taxon>
        <taxon>Lophotrochozoa</taxon>
        <taxon>Platyhelminthes</taxon>
        <taxon>Rhabditophora</taxon>
        <taxon>Macrostomorpha</taxon>
        <taxon>Macrostomida</taxon>
        <taxon>Macrostomidae</taxon>
        <taxon>Macrostomum</taxon>
    </lineage>
</organism>
<feature type="region of interest" description="Disordered" evidence="1">
    <location>
        <begin position="546"/>
        <end position="576"/>
    </location>
</feature>
<dbReference type="Proteomes" id="UP000095280">
    <property type="component" value="Unplaced"/>
</dbReference>
<sequence>MQRHWLRGVPVTECHYLHNGQQGVFFVYGFENKLFIEKFPRYACCSSCEILSLVEKICTNSLAARRTLSVLFGRMGDPAPETCRWPYNCSSCTPSPPLNHSSWSIWPCAKNASTTARVGEGPGSSLGPAAFEKHLTIRVGAKDEAGQAASAEHENSGADFRGEEGLLAGYFGAGQQDVPARLQVQSQSDSLRTRACCVVHNLAEVQPVSSVLSVGLHLDQQQAHGYQIVRSGLEPLAQADVQLQVRVRHIEHVLRILVGHSDALVTGTPTGSGHPRVRVVIVGEAVAIELGIRQAGHLGGALAPRAAPGSAALARRVAHPHEAVPAPRVAALLGHLHQVLEAQRVRGHAVGSRDQVGVTGDQTVLGLRVGVRAGGLASSSLTLSAASTEAGATFSSSSDRCSSSVCNRSNTDTRVFSIAAPPDPLLATRSGEADSGTEWHRPPVAHSRPCSSVSDSKALRGAKYSPESGECANSIEDDGDEEEADRGSRSSITTRYGSSLKCNRKWNAPVKRTGSSSSCSWERRSGMAWMAWGRISADFISSAAATAGTQQVPREPWQSSRLRFSRMSRQGDSEIH</sequence>
<evidence type="ECO:0000313" key="3">
    <source>
        <dbReference type="WBParaSite" id="maker-uti_cns_0009417-snap-gene-0.4-mRNA-1"/>
    </source>
</evidence>
<feature type="region of interest" description="Disordered" evidence="1">
    <location>
        <begin position="420"/>
        <end position="494"/>
    </location>
</feature>
<evidence type="ECO:0000256" key="1">
    <source>
        <dbReference type="SAM" id="MobiDB-lite"/>
    </source>
</evidence>
<protein>
    <submittedName>
        <fullName evidence="3">IRS-type PTB domain-containing protein</fullName>
    </submittedName>
</protein>
<feature type="compositionally biased region" description="Polar residues" evidence="1">
    <location>
        <begin position="546"/>
        <end position="568"/>
    </location>
</feature>
<feature type="compositionally biased region" description="Acidic residues" evidence="1">
    <location>
        <begin position="475"/>
        <end position="484"/>
    </location>
</feature>
<proteinExistence type="predicted"/>
<accession>A0A1I8I1F8</accession>